<dbReference type="AlphaFoldDB" id="A0A6L2LBA3"/>
<sequence length="252" mass="28469">MRELREGTFSRNKNDDAHEHVERVLDIVILYNIPGVTHDVVMLCVFPITLTGVARRWSKRTSSRSSDGIVAITSKLDSLGRDMQKLKENVHAIHVGCRICEGTHLDKDYRLNKEVKRIKEVKYGALEGIFQIMVEIKQGFNGGETQPIRSLAMLTTPKRIDSSYLKETNLLAEMANMSKKTSMGTVENILVKIDIFMFPSDFVVINMLGDPNETIILGRPFLATIHARINVFRKEISKRKGKTNIVEPGTTV</sequence>
<dbReference type="PANTHER" id="PTHR33067:SF9">
    <property type="entry name" value="RNA-DIRECTED DNA POLYMERASE"/>
    <property type="match status" value="1"/>
</dbReference>
<gene>
    <name evidence="1" type="ORF">Tci_030377</name>
</gene>
<evidence type="ECO:0008006" key="2">
    <source>
        <dbReference type="Google" id="ProtNLM"/>
    </source>
</evidence>
<protein>
    <recommendedName>
        <fullName evidence="2">Reverse transcriptase domain-containing protein</fullName>
    </recommendedName>
</protein>
<dbReference type="Gene3D" id="2.40.70.10">
    <property type="entry name" value="Acid Proteases"/>
    <property type="match status" value="1"/>
</dbReference>
<accession>A0A6L2LBA3</accession>
<reference evidence="1" key="1">
    <citation type="journal article" date="2019" name="Sci. Rep.">
        <title>Draft genome of Tanacetum cinerariifolium, the natural source of mosquito coil.</title>
        <authorList>
            <person name="Yamashiro T."/>
            <person name="Shiraishi A."/>
            <person name="Satake H."/>
            <person name="Nakayama K."/>
        </authorList>
    </citation>
    <scope>NUCLEOTIDE SEQUENCE</scope>
</reference>
<evidence type="ECO:0000313" key="1">
    <source>
        <dbReference type="EMBL" id="GEU58399.1"/>
    </source>
</evidence>
<dbReference type="PANTHER" id="PTHR33067">
    <property type="entry name" value="RNA-DIRECTED DNA POLYMERASE-RELATED"/>
    <property type="match status" value="1"/>
</dbReference>
<organism evidence="1">
    <name type="scientific">Tanacetum cinerariifolium</name>
    <name type="common">Dalmatian daisy</name>
    <name type="synonym">Chrysanthemum cinerariifolium</name>
    <dbReference type="NCBI Taxonomy" id="118510"/>
    <lineage>
        <taxon>Eukaryota</taxon>
        <taxon>Viridiplantae</taxon>
        <taxon>Streptophyta</taxon>
        <taxon>Embryophyta</taxon>
        <taxon>Tracheophyta</taxon>
        <taxon>Spermatophyta</taxon>
        <taxon>Magnoliopsida</taxon>
        <taxon>eudicotyledons</taxon>
        <taxon>Gunneridae</taxon>
        <taxon>Pentapetalae</taxon>
        <taxon>asterids</taxon>
        <taxon>campanulids</taxon>
        <taxon>Asterales</taxon>
        <taxon>Asteraceae</taxon>
        <taxon>Asteroideae</taxon>
        <taxon>Anthemideae</taxon>
        <taxon>Anthemidinae</taxon>
        <taxon>Tanacetum</taxon>
    </lineage>
</organism>
<proteinExistence type="predicted"/>
<dbReference type="InterPro" id="IPR021109">
    <property type="entry name" value="Peptidase_aspartic_dom_sf"/>
</dbReference>
<name>A0A6L2LBA3_TANCI</name>
<comment type="caution">
    <text evidence="1">The sequence shown here is derived from an EMBL/GenBank/DDBJ whole genome shotgun (WGS) entry which is preliminary data.</text>
</comment>
<dbReference type="EMBL" id="BKCJ010003996">
    <property type="protein sequence ID" value="GEU58399.1"/>
    <property type="molecule type" value="Genomic_DNA"/>
</dbReference>